<feature type="domain" description="SAP" evidence="2">
    <location>
        <begin position="316"/>
        <end position="350"/>
    </location>
</feature>
<dbReference type="Gene3D" id="1.10.720.30">
    <property type="entry name" value="SAP domain"/>
    <property type="match status" value="1"/>
</dbReference>
<accession>A0A2P6UYV0</accession>
<dbReference type="PANTHER" id="PTHR47447">
    <property type="entry name" value="OS03G0856100 PROTEIN"/>
    <property type="match status" value="1"/>
</dbReference>
<dbReference type="EMBL" id="LHPF02000230">
    <property type="protein sequence ID" value="PSC67015.1"/>
    <property type="molecule type" value="Genomic_DNA"/>
</dbReference>
<dbReference type="InterPro" id="IPR036361">
    <property type="entry name" value="SAP_dom_sf"/>
</dbReference>
<dbReference type="AlphaFoldDB" id="A0A2P6UYV0"/>
<keyword evidence="1" id="KW-0677">Repeat</keyword>
<proteinExistence type="predicted"/>
<comment type="caution">
    <text evidence="3">The sequence shown here is derived from an EMBL/GenBank/DDBJ whole genome shotgun (WGS) entry which is preliminary data.</text>
</comment>
<evidence type="ECO:0000256" key="1">
    <source>
        <dbReference type="ARBA" id="ARBA00022737"/>
    </source>
</evidence>
<keyword evidence="4" id="KW-1185">Reference proteome</keyword>
<sequence length="559" mass="59623">MENEEDPARFVYHRTLKAAAVGGVNEAEAAVEEMARAGHVPGPRAYHALGEAEGLQLNEALVQALLEHHCAQHDVQAAAQLLADMRTHGLRPGLQHYSPLILLHAELGDPQASHSLLEEMLQLGTFQDGLLPVCTAVLDAQLRVAQSPAEVASHVLRMKAMLLRNSLQPSQRFLMVQLQAALRLQDLQSALQAYRSLRQRGGAVLTYLDEDTLAQLLLQISHAGLPAELYDLLAVMAREDRALPAAAMVPDERGFTILGAWVQGKLDQGAGVQQASRAQPSMQLAASSSALLVIDGVSMHPQTLVALDAGGAPLAVSRMGVRELRAELAARKAPVSGNKKDLAKRVQKLRALDDARASMQKLPKEQKADNRRKVQVVVTDAIWQDGKLVQETRYESEREGAASAKRAAMSEEDLFDDEDSAVQAEYEAMRYVLSSTPTFSSAQAGAHDAATIVLGAVVDLHAEPSPADLQALAAFVRGAGDVAAAVLVVAALDSLAAAGLGGAAAGLRQDLAAWCSEHEVDVEAAVDSVLHKDKVDDPLLQEIEGQLADLLGDEVPVPV</sequence>
<evidence type="ECO:0000313" key="3">
    <source>
        <dbReference type="EMBL" id="PSC67015.1"/>
    </source>
</evidence>
<dbReference type="SMART" id="SM00513">
    <property type="entry name" value="SAP"/>
    <property type="match status" value="1"/>
</dbReference>
<dbReference type="PROSITE" id="PS50800">
    <property type="entry name" value="SAP"/>
    <property type="match status" value="1"/>
</dbReference>
<dbReference type="STRING" id="554055.A0A2P6UYV0"/>
<dbReference type="Proteomes" id="UP000239649">
    <property type="component" value="Unassembled WGS sequence"/>
</dbReference>
<dbReference type="PANTHER" id="PTHR47447:SF17">
    <property type="entry name" value="OS12G0638900 PROTEIN"/>
    <property type="match status" value="1"/>
</dbReference>
<dbReference type="Pfam" id="PF02037">
    <property type="entry name" value="SAP"/>
    <property type="match status" value="1"/>
</dbReference>
<reference evidence="3 4" key="1">
    <citation type="journal article" date="2018" name="Plant J.">
        <title>Genome sequences of Chlorella sorokiniana UTEX 1602 and Micractinium conductrix SAG 241.80: implications to maltose excretion by a green alga.</title>
        <authorList>
            <person name="Arriola M.B."/>
            <person name="Velmurugan N."/>
            <person name="Zhang Y."/>
            <person name="Plunkett M.H."/>
            <person name="Hondzo H."/>
            <person name="Barney B.M."/>
        </authorList>
    </citation>
    <scope>NUCLEOTIDE SEQUENCE [LARGE SCALE GENOMIC DNA]</scope>
    <source>
        <strain evidence="3 4">SAG 241.80</strain>
    </source>
</reference>
<protein>
    <submittedName>
        <fullName evidence="3">Plastid transcriptionally active 3</fullName>
    </submittedName>
</protein>
<organism evidence="3 4">
    <name type="scientific">Micractinium conductrix</name>
    <dbReference type="NCBI Taxonomy" id="554055"/>
    <lineage>
        <taxon>Eukaryota</taxon>
        <taxon>Viridiplantae</taxon>
        <taxon>Chlorophyta</taxon>
        <taxon>core chlorophytes</taxon>
        <taxon>Trebouxiophyceae</taxon>
        <taxon>Chlorellales</taxon>
        <taxon>Chlorellaceae</taxon>
        <taxon>Chlorella clade</taxon>
        <taxon>Micractinium</taxon>
    </lineage>
</organism>
<evidence type="ECO:0000259" key="2">
    <source>
        <dbReference type="PROSITE" id="PS50800"/>
    </source>
</evidence>
<evidence type="ECO:0000313" key="4">
    <source>
        <dbReference type="Proteomes" id="UP000239649"/>
    </source>
</evidence>
<dbReference type="Gene3D" id="1.25.40.10">
    <property type="entry name" value="Tetratricopeptide repeat domain"/>
    <property type="match status" value="1"/>
</dbReference>
<dbReference type="SUPFAM" id="SSF68906">
    <property type="entry name" value="SAP domain"/>
    <property type="match status" value="1"/>
</dbReference>
<dbReference type="InterPro" id="IPR011990">
    <property type="entry name" value="TPR-like_helical_dom_sf"/>
</dbReference>
<gene>
    <name evidence="3" type="ORF">C2E20_9335</name>
</gene>
<dbReference type="InterPro" id="IPR003034">
    <property type="entry name" value="SAP_dom"/>
</dbReference>
<name>A0A2P6UYV0_9CHLO</name>
<dbReference type="OrthoDB" id="514979at2759"/>